<reference evidence="3" key="2">
    <citation type="submission" date="2018-08" db="EMBL/GenBank/DDBJ databases">
        <authorList>
            <consortium name="NCBI Pathogen Detection Project"/>
        </authorList>
    </citation>
    <scope>NUCLEOTIDE SEQUENCE</scope>
    <source>
        <strain evidence="3">W1_5_ERB1</strain>
    </source>
</reference>
<dbReference type="InterPro" id="IPR007607">
    <property type="entry name" value="BacA/B"/>
</dbReference>
<dbReference type="PANTHER" id="PTHR35024">
    <property type="entry name" value="HYPOTHETICAL CYTOSOLIC PROTEIN"/>
    <property type="match status" value="1"/>
</dbReference>
<comment type="similarity">
    <text evidence="1">Belongs to the bactofilin family.</text>
</comment>
<keyword evidence="2" id="KW-0812">Transmembrane</keyword>
<reference evidence="3" key="1">
    <citation type="journal article" date="2018" name="Genome Biol.">
        <title>SKESA: strategic k-mer extension for scrupulous assemblies.</title>
        <authorList>
            <person name="Souvorov A."/>
            <person name="Agarwala R."/>
            <person name="Lipman D.J."/>
        </authorList>
    </citation>
    <scope>NUCLEOTIDE SEQUENCE [LARGE SCALE GENOMIC DNA]</scope>
    <source>
        <strain evidence="3">W1_5_ERB1</strain>
    </source>
</reference>
<evidence type="ECO:0000313" key="3">
    <source>
        <dbReference type="EMBL" id="HAH1421334.1"/>
    </source>
</evidence>
<dbReference type="AlphaFoldDB" id="A0A830SKI1"/>
<gene>
    <name evidence="3" type="ORF">HHH44_004802</name>
</gene>
<dbReference type="PANTHER" id="PTHR35024:SF4">
    <property type="entry name" value="POLYMER-FORMING CYTOSKELETAL PROTEIN"/>
    <property type="match status" value="1"/>
</dbReference>
<keyword evidence="2" id="KW-1133">Transmembrane helix</keyword>
<organism evidence="3">
    <name type="scientific">Escherichia coli</name>
    <dbReference type="NCBI Taxonomy" id="562"/>
    <lineage>
        <taxon>Bacteria</taxon>
        <taxon>Pseudomonadati</taxon>
        <taxon>Pseudomonadota</taxon>
        <taxon>Gammaproteobacteria</taxon>
        <taxon>Enterobacterales</taxon>
        <taxon>Enterobacteriaceae</taxon>
        <taxon>Escherichia</taxon>
    </lineage>
</organism>
<dbReference type="EMBL" id="DABALL010000057">
    <property type="protein sequence ID" value="HAH1421334.1"/>
    <property type="molecule type" value="Genomic_DNA"/>
</dbReference>
<proteinExistence type="inferred from homology"/>
<feature type="transmembrane region" description="Helical" evidence="2">
    <location>
        <begin position="12"/>
        <end position="29"/>
    </location>
</feature>
<dbReference type="Pfam" id="PF04519">
    <property type="entry name" value="Bactofilin"/>
    <property type="match status" value="1"/>
</dbReference>
<comment type="caution">
    <text evidence="3">The sequence shown here is derived from an EMBL/GenBank/DDBJ whole genome shotgun (WGS) entry which is preliminary data.</text>
</comment>
<sequence length="187" mass="20849">MRAYCPHYQFMLFLIASLCWFLLIVLWGAGYYSSLLYIILIFLIIILYTLYFIGENMFSRGKIKENTSTTTIISESTFFVGDISSGEKIIIHGKVNGNINTDNGVVFIDKGGVVNGSVVCEKLILNGELHGECCCSILDVYENGFLQGDVSYRSLEIRNGGCITGIVNKVTDEVQNNVSELVKTREN</sequence>
<name>A0A830SKI1_ECOLX</name>
<evidence type="ECO:0000256" key="1">
    <source>
        <dbReference type="ARBA" id="ARBA00044755"/>
    </source>
</evidence>
<keyword evidence="2" id="KW-0472">Membrane</keyword>
<accession>A0A830SKI1</accession>
<feature type="transmembrane region" description="Helical" evidence="2">
    <location>
        <begin position="35"/>
        <end position="54"/>
    </location>
</feature>
<evidence type="ECO:0000256" key="2">
    <source>
        <dbReference type="SAM" id="Phobius"/>
    </source>
</evidence>
<dbReference type="Proteomes" id="UP000844228">
    <property type="component" value="Unassembled WGS sequence"/>
</dbReference>
<protein>
    <submittedName>
        <fullName evidence="3">Polymer-forming cytoskeletal protein</fullName>
    </submittedName>
</protein>